<dbReference type="RefSeq" id="XP_005769905.1">
    <property type="nucleotide sequence ID" value="XM_005769848.1"/>
</dbReference>
<evidence type="ECO:0000256" key="1">
    <source>
        <dbReference type="SAM" id="MobiDB-lite"/>
    </source>
</evidence>
<organism evidence="2 3">
    <name type="scientific">Emiliania huxleyi (strain CCMP1516)</name>
    <dbReference type="NCBI Taxonomy" id="280463"/>
    <lineage>
        <taxon>Eukaryota</taxon>
        <taxon>Haptista</taxon>
        <taxon>Haptophyta</taxon>
        <taxon>Prymnesiophyceae</taxon>
        <taxon>Isochrysidales</taxon>
        <taxon>Noelaerhabdaceae</taxon>
        <taxon>Emiliania</taxon>
    </lineage>
</organism>
<proteinExistence type="predicted"/>
<sequence>MLTLVAGFTPAVVLGTRRPMPQRPLVAMTAAPTTASSAGASTAATRTFCRASDLLASGPKVSAIDVVNVLGRWQRMEEWDSIGELPAMDAFFDAEGNIVDGPALRDAWARWEEAFPRKASRLSSETRTSKLPRWPKNDPQFSAPDVEKAGAQPWAARTPQRRGFCKRKSQAQRHWHEQNVGRLSFRSDALAASVGCTAAELDAREVSPLACDVVFDALSRSQSGITDKLGCDERRASYETAQGGFDADAFEEDLARGRASVARSYAIYPGSINLVSLFVYYEYERLHDFHVTTDYVSSFVQRFQENLSALS</sequence>
<dbReference type="Proteomes" id="UP000013827">
    <property type="component" value="Unassembled WGS sequence"/>
</dbReference>
<dbReference type="PaxDb" id="2903-EOD17476"/>
<evidence type="ECO:0000313" key="3">
    <source>
        <dbReference type="Proteomes" id="UP000013827"/>
    </source>
</evidence>
<accession>A0A0D3J1U1</accession>
<dbReference type="EnsemblProtists" id="EOD17476">
    <property type="protein sequence ID" value="EOD17476"/>
    <property type="gene ID" value="EMIHUDRAFT_451433"/>
</dbReference>
<dbReference type="GeneID" id="17263626"/>
<name>A0A0D3J1U1_EMIH1</name>
<reference evidence="2" key="2">
    <citation type="submission" date="2024-10" db="UniProtKB">
        <authorList>
            <consortium name="EnsemblProtists"/>
        </authorList>
    </citation>
    <scope>IDENTIFICATION</scope>
</reference>
<dbReference type="KEGG" id="ehx:EMIHUDRAFT_451433"/>
<dbReference type="HOGENOM" id="CLU_895538_0_0_1"/>
<feature type="region of interest" description="Disordered" evidence="1">
    <location>
        <begin position="121"/>
        <end position="162"/>
    </location>
</feature>
<dbReference type="AlphaFoldDB" id="A0A0D3J1U1"/>
<keyword evidence="3" id="KW-1185">Reference proteome</keyword>
<reference evidence="3" key="1">
    <citation type="journal article" date="2013" name="Nature">
        <title>Pan genome of the phytoplankton Emiliania underpins its global distribution.</title>
        <authorList>
            <person name="Read B.A."/>
            <person name="Kegel J."/>
            <person name="Klute M.J."/>
            <person name="Kuo A."/>
            <person name="Lefebvre S.C."/>
            <person name="Maumus F."/>
            <person name="Mayer C."/>
            <person name="Miller J."/>
            <person name="Monier A."/>
            <person name="Salamov A."/>
            <person name="Young J."/>
            <person name="Aguilar M."/>
            <person name="Claverie J.M."/>
            <person name="Frickenhaus S."/>
            <person name="Gonzalez K."/>
            <person name="Herman E.K."/>
            <person name="Lin Y.C."/>
            <person name="Napier J."/>
            <person name="Ogata H."/>
            <person name="Sarno A.F."/>
            <person name="Shmutz J."/>
            <person name="Schroeder D."/>
            <person name="de Vargas C."/>
            <person name="Verret F."/>
            <person name="von Dassow P."/>
            <person name="Valentin K."/>
            <person name="Van de Peer Y."/>
            <person name="Wheeler G."/>
            <person name="Dacks J.B."/>
            <person name="Delwiche C.F."/>
            <person name="Dyhrman S.T."/>
            <person name="Glockner G."/>
            <person name="John U."/>
            <person name="Richards T."/>
            <person name="Worden A.Z."/>
            <person name="Zhang X."/>
            <person name="Grigoriev I.V."/>
            <person name="Allen A.E."/>
            <person name="Bidle K."/>
            <person name="Borodovsky M."/>
            <person name="Bowler C."/>
            <person name="Brownlee C."/>
            <person name="Cock J.M."/>
            <person name="Elias M."/>
            <person name="Gladyshev V.N."/>
            <person name="Groth M."/>
            <person name="Guda C."/>
            <person name="Hadaegh A."/>
            <person name="Iglesias-Rodriguez M.D."/>
            <person name="Jenkins J."/>
            <person name="Jones B.M."/>
            <person name="Lawson T."/>
            <person name="Leese F."/>
            <person name="Lindquist E."/>
            <person name="Lobanov A."/>
            <person name="Lomsadze A."/>
            <person name="Malik S.B."/>
            <person name="Marsh M.E."/>
            <person name="Mackinder L."/>
            <person name="Mock T."/>
            <person name="Mueller-Roeber B."/>
            <person name="Pagarete A."/>
            <person name="Parker M."/>
            <person name="Probert I."/>
            <person name="Quesneville H."/>
            <person name="Raines C."/>
            <person name="Rensing S.A."/>
            <person name="Riano-Pachon D.M."/>
            <person name="Richier S."/>
            <person name="Rokitta S."/>
            <person name="Shiraiwa Y."/>
            <person name="Soanes D.M."/>
            <person name="van der Giezen M."/>
            <person name="Wahlund T.M."/>
            <person name="Williams B."/>
            <person name="Wilson W."/>
            <person name="Wolfe G."/>
            <person name="Wurch L.L."/>
        </authorList>
    </citation>
    <scope>NUCLEOTIDE SEQUENCE</scope>
</reference>
<protein>
    <submittedName>
        <fullName evidence="2">Uncharacterized protein</fullName>
    </submittedName>
</protein>
<evidence type="ECO:0000313" key="2">
    <source>
        <dbReference type="EnsemblProtists" id="EOD17476"/>
    </source>
</evidence>